<proteinExistence type="predicted"/>
<organism evidence="2 3">
    <name type="scientific">Gimesia alba</name>
    <dbReference type="NCBI Taxonomy" id="2527973"/>
    <lineage>
        <taxon>Bacteria</taxon>
        <taxon>Pseudomonadati</taxon>
        <taxon>Planctomycetota</taxon>
        <taxon>Planctomycetia</taxon>
        <taxon>Planctomycetales</taxon>
        <taxon>Planctomycetaceae</taxon>
        <taxon>Gimesia</taxon>
    </lineage>
</organism>
<gene>
    <name evidence="2" type="ORF">Pan241w_52940</name>
</gene>
<evidence type="ECO:0000256" key="1">
    <source>
        <dbReference type="SAM" id="Coils"/>
    </source>
</evidence>
<dbReference type="InterPro" id="IPR038296">
    <property type="entry name" value="ParD_sf"/>
</dbReference>
<dbReference type="Proteomes" id="UP000317171">
    <property type="component" value="Chromosome"/>
</dbReference>
<dbReference type="RefSeq" id="WP_145221352.1">
    <property type="nucleotide sequence ID" value="NZ_CP036269.1"/>
</dbReference>
<dbReference type="AlphaFoldDB" id="A0A517RMR8"/>
<sequence length="86" mass="9829">MSTAYPPEIIKFIEEEMSTGNYEDETALVTEALEVFRELKQRHAELRQQIQQSLDEEKAGRVAPFDVDEIISELESEVDETGQPIS</sequence>
<keyword evidence="1" id="KW-0175">Coiled coil</keyword>
<evidence type="ECO:0000313" key="2">
    <source>
        <dbReference type="EMBL" id="QDT45175.1"/>
    </source>
</evidence>
<keyword evidence="3" id="KW-1185">Reference proteome</keyword>
<reference evidence="2 3" key="1">
    <citation type="submission" date="2019-02" db="EMBL/GenBank/DDBJ databases">
        <title>Deep-cultivation of Planctomycetes and their phenomic and genomic characterization uncovers novel biology.</title>
        <authorList>
            <person name="Wiegand S."/>
            <person name="Jogler M."/>
            <person name="Boedeker C."/>
            <person name="Pinto D."/>
            <person name="Vollmers J."/>
            <person name="Rivas-Marin E."/>
            <person name="Kohn T."/>
            <person name="Peeters S.H."/>
            <person name="Heuer A."/>
            <person name="Rast P."/>
            <person name="Oberbeckmann S."/>
            <person name="Bunk B."/>
            <person name="Jeske O."/>
            <person name="Meyerdierks A."/>
            <person name="Storesund J.E."/>
            <person name="Kallscheuer N."/>
            <person name="Luecker S."/>
            <person name="Lage O.M."/>
            <person name="Pohl T."/>
            <person name="Merkel B.J."/>
            <person name="Hornburger P."/>
            <person name="Mueller R.-W."/>
            <person name="Bruemmer F."/>
            <person name="Labrenz M."/>
            <person name="Spormann A.M."/>
            <person name="Op den Camp H."/>
            <person name="Overmann J."/>
            <person name="Amann R."/>
            <person name="Jetten M.S.M."/>
            <person name="Mascher T."/>
            <person name="Medema M.H."/>
            <person name="Devos D.P."/>
            <person name="Kaster A.-K."/>
            <person name="Ovreas L."/>
            <person name="Rohde M."/>
            <person name="Galperin M.Y."/>
            <person name="Jogler C."/>
        </authorList>
    </citation>
    <scope>NUCLEOTIDE SEQUENCE [LARGE SCALE GENOMIC DNA]</scope>
    <source>
        <strain evidence="2 3">Pan241w</strain>
    </source>
</reference>
<dbReference type="EMBL" id="CP036269">
    <property type="protein sequence ID" value="QDT45175.1"/>
    <property type="molecule type" value="Genomic_DNA"/>
</dbReference>
<dbReference type="OrthoDB" id="289566at2"/>
<protein>
    <recommendedName>
        <fullName evidence="4">Antitoxin ParD4</fullName>
    </recommendedName>
</protein>
<evidence type="ECO:0000313" key="3">
    <source>
        <dbReference type="Proteomes" id="UP000317171"/>
    </source>
</evidence>
<feature type="coiled-coil region" evidence="1">
    <location>
        <begin position="29"/>
        <end position="56"/>
    </location>
</feature>
<dbReference type="KEGG" id="gaz:Pan241w_52940"/>
<dbReference type="Gene3D" id="6.10.10.120">
    <property type="entry name" value="Antitoxin ParD1-like"/>
    <property type="match status" value="1"/>
</dbReference>
<name>A0A517RMR8_9PLAN</name>
<dbReference type="Pfam" id="PF03693">
    <property type="entry name" value="ParD_antitoxin"/>
    <property type="match status" value="1"/>
</dbReference>
<evidence type="ECO:0008006" key="4">
    <source>
        <dbReference type="Google" id="ProtNLM"/>
    </source>
</evidence>
<accession>A0A517RMR8</accession>
<dbReference type="InterPro" id="IPR022789">
    <property type="entry name" value="ParD"/>
</dbReference>